<name>A0A9D4N182_DREPO</name>
<evidence type="ECO:0000256" key="1">
    <source>
        <dbReference type="SAM" id="MobiDB-lite"/>
    </source>
</evidence>
<keyword evidence="3" id="KW-1185">Reference proteome</keyword>
<reference evidence="2" key="1">
    <citation type="journal article" date="2019" name="bioRxiv">
        <title>The Genome of the Zebra Mussel, Dreissena polymorpha: A Resource for Invasive Species Research.</title>
        <authorList>
            <person name="McCartney M.A."/>
            <person name="Auch B."/>
            <person name="Kono T."/>
            <person name="Mallez S."/>
            <person name="Zhang Y."/>
            <person name="Obille A."/>
            <person name="Becker A."/>
            <person name="Abrahante J.E."/>
            <person name="Garbe J."/>
            <person name="Badalamenti J.P."/>
            <person name="Herman A."/>
            <person name="Mangelson H."/>
            <person name="Liachko I."/>
            <person name="Sullivan S."/>
            <person name="Sone E.D."/>
            <person name="Koren S."/>
            <person name="Silverstein K.A.T."/>
            <person name="Beckman K.B."/>
            <person name="Gohl D.M."/>
        </authorList>
    </citation>
    <scope>NUCLEOTIDE SEQUENCE</scope>
    <source>
        <strain evidence="2">Duluth1</strain>
        <tissue evidence="2">Whole animal</tissue>
    </source>
</reference>
<proteinExistence type="predicted"/>
<evidence type="ECO:0000313" key="2">
    <source>
        <dbReference type="EMBL" id="KAH3885459.1"/>
    </source>
</evidence>
<dbReference type="Proteomes" id="UP000828390">
    <property type="component" value="Unassembled WGS sequence"/>
</dbReference>
<feature type="region of interest" description="Disordered" evidence="1">
    <location>
        <begin position="1"/>
        <end position="51"/>
    </location>
</feature>
<comment type="caution">
    <text evidence="2">The sequence shown here is derived from an EMBL/GenBank/DDBJ whole genome shotgun (WGS) entry which is preliminary data.</text>
</comment>
<accession>A0A9D4N182</accession>
<evidence type="ECO:0000313" key="3">
    <source>
        <dbReference type="Proteomes" id="UP000828390"/>
    </source>
</evidence>
<protein>
    <submittedName>
        <fullName evidence="2">Uncharacterized protein</fullName>
    </submittedName>
</protein>
<gene>
    <name evidence="2" type="ORF">DPMN_009453</name>
</gene>
<organism evidence="2 3">
    <name type="scientific">Dreissena polymorpha</name>
    <name type="common">Zebra mussel</name>
    <name type="synonym">Mytilus polymorpha</name>
    <dbReference type="NCBI Taxonomy" id="45954"/>
    <lineage>
        <taxon>Eukaryota</taxon>
        <taxon>Metazoa</taxon>
        <taxon>Spiralia</taxon>
        <taxon>Lophotrochozoa</taxon>
        <taxon>Mollusca</taxon>
        <taxon>Bivalvia</taxon>
        <taxon>Autobranchia</taxon>
        <taxon>Heteroconchia</taxon>
        <taxon>Euheterodonta</taxon>
        <taxon>Imparidentia</taxon>
        <taxon>Neoheterodontei</taxon>
        <taxon>Myida</taxon>
        <taxon>Dreissenoidea</taxon>
        <taxon>Dreissenidae</taxon>
        <taxon>Dreissena</taxon>
    </lineage>
</organism>
<reference evidence="2" key="2">
    <citation type="submission" date="2020-11" db="EMBL/GenBank/DDBJ databases">
        <authorList>
            <person name="McCartney M.A."/>
            <person name="Auch B."/>
            <person name="Kono T."/>
            <person name="Mallez S."/>
            <person name="Becker A."/>
            <person name="Gohl D.M."/>
            <person name="Silverstein K.A.T."/>
            <person name="Koren S."/>
            <person name="Bechman K.B."/>
            <person name="Herman A."/>
            <person name="Abrahante J.E."/>
            <person name="Garbe J."/>
        </authorList>
    </citation>
    <scope>NUCLEOTIDE SEQUENCE</scope>
    <source>
        <strain evidence="2">Duluth1</strain>
        <tissue evidence="2">Whole animal</tissue>
    </source>
</reference>
<dbReference type="AlphaFoldDB" id="A0A9D4N182"/>
<sequence length="51" mass="5431">MNRESPGRTGNHRRGTGTAPGTTGRHWEQPGRHRSSTGAHTDPGRATATPL</sequence>
<dbReference type="EMBL" id="JAIWYP010000001">
    <property type="protein sequence ID" value="KAH3885459.1"/>
    <property type="molecule type" value="Genomic_DNA"/>
</dbReference>